<organism evidence="2">
    <name type="scientific">Bacteriophage sp</name>
    <dbReference type="NCBI Taxonomy" id="38018"/>
    <lineage>
        <taxon>Viruses</taxon>
    </lineage>
</organism>
<reference evidence="2" key="1">
    <citation type="submission" date="2020-07" db="EMBL/GenBank/DDBJ databases">
        <title>Dissolved microcystin release linked to lysis of a Microcystis spp. bloom in Lake Erie (USA) attributed to a novel cyanophage.</title>
        <authorList>
            <person name="McKindles K.M."/>
            <person name="Manes M.A."/>
            <person name="DeMarco J.R."/>
            <person name="McClure A."/>
            <person name="McKay R.M."/>
            <person name="Davis T.W."/>
            <person name="Bullerjahn G.S."/>
        </authorList>
    </citation>
    <scope>NUCLEOTIDE SEQUENCE</scope>
</reference>
<sequence>MKEISTNYWAPHNHYGAPHNDYLWDAPIPITNPPIANGDTLYYRFYVYNAGMFYYILTLFAKDNFYKDN</sequence>
<feature type="transmembrane region" description="Helical" evidence="1">
    <location>
        <begin position="41"/>
        <end position="61"/>
    </location>
</feature>
<name>A0A7G9A473_9VIRU</name>
<proteinExistence type="predicted"/>
<protein>
    <submittedName>
        <fullName evidence="2">Uncharacterized protein</fullName>
    </submittedName>
</protein>
<evidence type="ECO:0000256" key="1">
    <source>
        <dbReference type="SAM" id="Phobius"/>
    </source>
</evidence>
<keyword evidence="1" id="KW-0812">Transmembrane</keyword>
<keyword evidence="1" id="KW-1133">Transmembrane helix</keyword>
<evidence type="ECO:0000313" key="2">
    <source>
        <dbReference type="EMBL" id="QNL31546.1"/>
    </source>
</evidence>
<keyword evidence="1" id="KW-0472">Membrane</keyword>
<accession>A0A7G9A473</accession>
<dbReference type="EMBL" id="MT840185">
    <property type="protein sequence ID" value="QNL31546.1"/>
    <property type="molecule type" value="Genomic_DNA"/>
</dbReference>